<protein>
    <submittedName>
        <fullName evidence="1">Uncharacterized protein</fullName>
    </submittedName>
</protein>
<sequence length="345" mass="37594">MSKKILIFDMDGVLLKPIGYHRALKETVRLGAQALGYEGITLSDAEIAQFEGLGISSEWHSSAACMALLALIGEISLPPLFDSLKREPAQDHARLRLERAIQHLVNKTGADPAHAISIIRNSQSIDHSPTLNLFQEMILGSNDFKRIYGKNGNLDVESFLFQFDQPLLGADVRNRLLAWLKDPENGGVVMTNRPSRGMPDAHYGLQLVGLEGFPLVGYGEIEWLAEEVGENTTSLAKPSPVHALAASHMSFGRDMDTSMLDAYAALNGGGADVIGYLEGSEIWVFEDTPAGLISVGEMEKVLYGRGISVHVNKIGIARTPHKGEYLQAQGARIFEGVDLALDEIF</sequence>
<dbReference type="Proteomes" id="UP000614469">
    <property type="component" value="Unassembled WGS sequence"/>
</dbReference>
<proteinExistence type="predicted"/>
<dbReference type="SUPFAM" id="SSF56784">
    <property type="entry name" value="HAD-like"/>
    <property type="match status" value="1"/>
</dbReference>
<evidence type="ECO:0000313" key="2">
    <source>
        <dbReference type="Proteomes" id="UP000614469"/>
    </source>
</evidence>
<comment type="caution">
    <text evidence="1">The sequence shown here is derived from an EMBL/GenBank/DDBJ whole genome shotgun (WGS) entry which is preliminary data.</text>
</comment>
<name>A0A8J6NJ78_9CHLR</name>
<evidence type="ECO:0000313" key="1">
    <source>
        <dbReference type="EMBL" id="MBC8334787.1"/>
    </source>
</evidence>
<dbReference type="AlphaFoldDB" id="A0A8J6NJ78"/>
<dbReference type="InterPro" id="IPR036412">
    <property type="entry name" value="HAD-like_sf"/>
</dbReference>
<dbReference type="EMBL" id="JACNJN010000079">
    <property type="protein sequence ID" value="MBC8334787.1"/>
    <property type="molecule type" value="Genomic_DNA"/>
</dbReference>
<organism evidence="1 2">
    <name type="scientific">Candidatus Desulfolinea nitratireducens</name>
    <dbReference type="NCBI Taxonomy" id="2841698"/>
    <lineage>
        <taxon>Bacteria</taxon>
        <taxon>Bacillati</taxon>
        <taxon>Chloroflexota</taxon>
        <taxon>Anaerolineae</taxon>
        <taxon>Anaerolineales</taxon>
        <taxon>Anaerolineales incertae sedis</taxon>
        <taxon>Candidatus Desulfolinea</taxon>
    </lineage>
</organism>
<reference evidence="1 2" key="1">
    <citation type="submission" date="2020-08" db="EMBL/GenBank/DDBJ databases">
        <title>Bridging the membrane lipid divide: bacteria of the FCB group superphylum have the potential to synthesize archaeal ether lipids.</title>
        <authorList>
            <person name="Villanueva L."/>
            <person name="Von Meijenfeldt F.A.B."/>
            <person name="Westbye A.B."/>
            <person name="Yadav S."/>
            <person name="Hopmans E.C."/>
            <person name="Dutilh B.E."/>
            <person name="Sinninghe Damste J.S."/>
        </authorList>
    </citation>
    <scope>NUCLEOTIDE SEQUENCE [LARGE SCALE GENOMIC DNA]</scope>
    <source>
        <strain evidence="1">NIOZ-UU36</strain>
    </source>
</reference>
<gene>
    <name evidence="1" type="ORF">H8E29_05945</name>
</gene>
<accession>A0A8J6NJ78</accession>